<accession>A0A176TD11</accession>
<protein>
    <submittedName>
        <fullName evidence="1">Uncharacterized protein</fullName>
    </submittedName>
</protein>
<name>A0A176TD11_9FLAO</name>
<dbReference type="Proteomes" id="UP000076923">
    <property type="component" value="Unassembled WGS sequence"/>
</dbReference>
<sequence>MDIKDFVDNLKRDKARGELAPHQIILLISLHKLYLENKSNVIETIDLMDVFSKTWKEHQYGFETKNCNLGMPLKVFVNRGYLEIDIKEDIKDFRSKTELKSKITEIKINQVLFQLFKNTELSNYLITKISS</sequence>
<dbReference type="RefSeq" id="WP_068449080.1">
    <property type="nucleotide sequence ID" value="NZ_CP150660.1"/>
</dbReference>
<keyword evidence="2" id="KW-1185">Reference proteome</keyword>
<dbReference type="AlphaFoldDB" id="A0A176TD11"/>
<evidence type="ECO:0000313" key="2">
    <source>
        <dbReference type="Proteomes" id="UP000076923"/>
    </source>
</evidence>
<dbReference type="STRING" id="1333662.LPB303_06685"/>
<comment type="caution">
    <text evidence="1">The sequence shown here is derived from an EMBL/GenBank/DDBJ whole genome shotgun (WGS) entry which is preliminary data.</text>
</comment>
<organism evidence="1 2">
    <name type="scientific">Polaribacter atrinae</name>
    <dbReference type="NCBI Taxonomy" id="1333662"/>
    <lineage>
        <taxon>Bacteria</taxon>
        <taxon>Pseudomonadati</taxon>
        <taxon>Bacteroidota</taxon>
        <taxon>Flavobacteriia</taxon>
        <taxon>Flavobacteriales</taxon>
        <taxon>Flavobacteriaceae</taxon>
    </lineage>
</organism>
<dbReference type="EMBL" id="LVWE01000028">
    <property type="protein sequence ID" value="OAD45433.1"/>
    <property type="molecule type" value="Genomic_DNA"/>
</dbReference>
<evidence type="ECO:0000313" key="1">
    <source>
        <dbReference type="EMBL" id="OAD45433.1"/>
    </source>
</evidence>
<proteinExistence type="predicted"/>
<gene>
    <name evidence="1" type="ORF">LPB303_06685</name>
</gene>
<reference evidence="1 2" key="1">
    <citation type="submission" date="2016-02" db="EMBL/GenBank/DDBJ databases">
        <title>Draft genome sequence of Polaribacter atrinae KACC17473.</title>
        <authorList>
            <person name="Shin S.-K."/>
            <person name="Yi H."/>
        </authorList>
    </citation>
    <scope>NUCLEOTIDE SEQUENCE [LARGE SCALE GENOMIC DNA]</scope>
    <source>
        <strain evidence="1 2">KACC 17473</strain>
    </source>
</reference>